<dbReference type="OrthoDB" id="9780160at2"/>
<evidence type="ECO:0000313" key="4">
    <source>
        <dbReference type="Proteomes" id="UP000005267"/>
    </source>
</evidence>
<dbReference type="EMBL" id="CP003555">
    <property type="protein sequence ID" value="AFK64227.1"/>
    <property type="molecule type" value="Genomic_DNA"/>
</dbReference>
<feature type="transmembrane region" description="Helical" evidence="2">
    <location>
        <begin position="43"/>
        <end position="71"/>
    </location>
</feature>
<dbReference type="GO" id="GO:0005886">
    <property type="term" value="C:plasma membrane"/>
    <property type="evidence" value="ECO:0007669"/>
    <property type="project" value="TreeGrafter"/>
</dbReference>
<evidence type="ECO:0000313" key="3">
    <source>
        <dbReference type="EMBL" id="AFK64227.1"/>
    </source>
</evidence>
<proteinExistence type="predicted"/>
<feature type="transmembrane region" description="Helical" evidence="2">
    <location>
        <begin position="400"/>
        <end position="422"/>
    </location>
</feature>
<feature type="transmembrane region" description="Helical" evidence="2">
    <location>
        <begin position="127"/>
        <end position="148"/>
    </location>
</feature>
<feature type="transmembrane region" description="Helical" evidence="2">
    <location>
        <begin position="324"/>
        <end position="343"/>
    </location>
</feature>
<accession>I3UGT9</accession>
<dbReference type="GO" id="GO:0015297">
    <property type="term" value="F:antiporter activity"/>
    <property type="evidence" value="ECO:0007669"/>
    <property type="project" value="InterPro"/>
</dbReference>
<feature type="transmembrane region" description="Helical" evidence="2">
    <location>
        <begin position="193"/>
        <end position="213"/>
    </location>
</feature>
<gene>
    <name evidence="3" type="ordered locus">TKWG_23115</name>
</gene>
<feature type="transmembrane region" description="Helical" evidence="2">
    <location>
        <begin position="363"/>
        <end position="379"/>
    </location>
</feature>
<dbReference type="HOGENOM" id="CLU_012893_6_3_4"/>
<dbReference type="InterPro" id="IPR050222">
    <property type="entry name" value="MATE_MdtK"/>
</dbReference>
<feature type="transmembrane region" description="Helical" evidence="2">
    <location>
        <begin position="12"/>
        <end position="37"/>
    </location>
</feature>
<dbReference type="AlphaFoldDB" id="I3UGT9"/>
<dbReference type="Proteomes" id="UP000005267">
    <property type="component" value="Chromosome"/>
</dbReference>
<dbReference type="RefSeq" id="WP_014752318.1">
    <property type="nucleotide sequence ID" value="NC_017964.1"/>
</dbReference>
<feature type="transmembrane region" description="Helical" evidence="2">
    <location>
        <begin position="253"/>
        <end position="278"/>
    </location>
</feature>
<protein>
    <submittedName>
        <fullName evidence="3">Efflux protein</fullName>
    </submittedName>
</protein>
<keyword evidence="1" id="KW-0813">Transport</keyword>
<keyword evidence="2" id="KW-0472">Membrane</keyword>
<name>I3UGT9_ADVKW</name>
<keyword evidence="4" id="KW-1185">Reference proteome</keyword>
<dbReference type="NCBIfam" id="TIGR00797">
    <property type="entry name" value="matE"/>
    <property type="match status" value="1"/>
</dbReference>
<dbReference type="InterPro" id="IPR002528">
    <property type="entry name" value="MATE_fam"/>
</dbReference>
<dbReference type="KEGG" id="aka:TKWG_23115"/>
<evidence type="ECO:0000256" key="2">
    <source>
        <dbReference type="SAM" id="Phobius"/>
    </source>
</evidence>
<feature type="transmembrane region" description="Helical" evidence="2">
    <location>
        <begin position="92"/>
        <end position="115"/>
    </location>
</feature>
<reference evidence="3 4" key="1">
    <citation type="journal article" date="2011" name="J. Bacteriol.">
        <title>Whole-genome shotgun sequencing of the sulfur-oxidizing chemoautotroph Tetrathiobacter kashmirensis.</title>
        <authorList>
            <person name="Ghosh W."/>
            <person name="George A."/>
            <person name="Agarwal A."/>
            <person name="Raj P."/>
            <person name="Alam M."/>
            <person name="Pyne P."/>
            <person name="Das Gupta S.K."/>
        </authorList>
    </citation>
    <scope>NUCLEOTIDE SEQUENCE [LARGE SCALE GENOMIC DNA]</scope>
    <source>
        <strain evidence="3 4">WT001</strain>
    </source>
</reference>
<evidence type="ECO:0000256" key="1">
    <source>
        <dbReference type="ARBA" id="ARBA00022448"/>
    </source>
</evidence>
<dbReference type="PANTHER" id="PTHR43298:SF2">
    <property type="entry name" value="FMN_FAD EXPORTER YEEO-RELATED"/>
    <property type="match status" value="1"/>
</dbReference>
<sequence>MKAGTTVKEISVLAWPLVLMQLASIALTTTDLIMMGMLGPTEIAAGGIAITLFGLLRTSSVGLVTPMGNLLAQTWAKGGISVRARLAAQVRLGLLLATACGALMVGVMLIAFPFLRFLGQDPQLLSLGYSLLIFLAPSLIPLLWLQVLRNAAVALKRPGPLLLITLVAVLVNIGLNLLFVFGIGAWTGMGLPGVGLATLFTQTLMAVGFYALVRRDALLAPVLRLPTPGSVSLHSISARLFIRDTLRLGLPTGAAYASEAGFVSVLTLVAGTLGAASLAAHTLAFQYVNIAFMVAIGLSHAVSIHMSHALPQRDTSRLRLLAKAIIRMGFVAMGAVAIIYVTIPQTLIGLFLEENTDNVSSVLQIAVPLLALAALLQFADCQQNLAVGAMRGILKARDTFLLTMVGYWLIGVPVVLVFTYVLHMGVNGIWLGFFIGLSATALLLWWRFYYYVRQMEHQAQRQRKAQS</sequence>
<dbReference type="GO" id="GO:0042910">
    <property type="term" value="F:xenobiotic transmembrane transporter activity"/>
    <property type="evidence" value="ECO:0007669"/>
    <property type="project" value="InterPro"/>
</dbReference>
<organism evidence="3 4">
    <name type="scientific">Advenella kashmirensis (strain DSM 17095 / LMG 22695 / WT001)</name>
    <name type="common">Tetrathiobacter kashmirensis</name>
    <dbReference type="NCBI Taxonomy" id="1036672"/>
    <lineage>
        <taxon>Bacteria</taxon>
        <taxon>Pseudomonadati</taxon>
        <taxon>Pseudomonadota</taxon>
        <taxon>Betaproteobacteria</taxon>
        <taxon>Burkholderiales</taxon>
        <taxon>Alcaligenaceae</taxon>
    </lineage>
</organism>
<feature type="transmembrane region" description="Helical" evidence="2">
    <location>
        <begin position="284"/>
        <end position="303"/>
    </location>
</feature>
<dbReference type="STRING" id="1036672.TKWG_23115"/>
<keyword evidence="2" id="KW-1133">Transmembrane helix</keyword>
<dbReference type="Pfam" id="PF01554">
    <property type="entry name" value="MatE"/>
    <property type="match status" value="2"/>
</dbReference>
<feature type="transmembrane region" description="Helical" evidence="2">
    <location>
        <begin position="160"/>
        <end position="187"/>
    </location>
</feature>
<keyword evidence="2" id="KW-0812">Transmembrane</keyword>
<dbReference type="PANTHER" id="PTHR43298">
    <property type="entry name" value="MULTIDRUG RESISTANCE PROTEIN NORM-RELATED"/>
    <property type="match status" value="1"/>
</dbReference>
<feature type="transmembrane region" description="Helical" evidence="2">
    <location>
        <begin position="428"/>
        <end position="452"/>
    </location>
</feature>
<reference evidence="4" key="2">
    <citation type="journal article" date="2013" name="PLoS ONE">
        <title>Genome implosion elicits host-confinement in Alcaligenaceae: evidence from the comparative genomics of Tetrathiobacter kashmirensis, a pathogen in the making.</title>
        <authorList>
            <person name="Ghosh W."/>
            <person name="Alam M."/>
            <person name="Roy C."/>
            <person name="Pyne P."/>
            <person name="George A."/>
            <person name="Chakraborty R."/>
            <person name="Majumder S."/>
            <person name="Agarwal A."/>
            <person name="Chakraborty S."/>
            <person name="Majumdar S."/>
            <person name="Gupta S.K."/>
        </authorList>
    </citation>
    <scope>NUCLEOTIDE SEQUENCE [LARGE SCALE GENOMIC DNA]</scope>
    <source>
        <strain evidence="4">WT001</strain>
    </source>
</reference>